<reference evidence="1 2" key="1">
    <citation type="submission" date="2017-12" db="EMBL/GenBank/DDBJ databases">
        <authorList>
            <person name="Hurst M.R.H."/>
        </authorList>
    </citation>
    <scope>NUCLEOTIDE SEQUENCE [LARGE SCALE GENOMIC DNA]</scope>
    <source>
        <strain evidence="1 2">SY-3-19</strain>
    </source>
</reference>
<protein>
    <submittedName>
        <fullName evidence="1">Uncharacterized protein</fullName>
    </submittedName>
</protein>
<dbReference type="AlphaFoldDB" id="A0A2S7JYM3"/>
<dbReference type="Proteomes" id="UP000239504">
    <property type="component" value="Unassembled WGS sequence"/>
</dbReference>
<evidence type="ECO:0000313" key="2">
    <source>
        <dbReference type="Proteomes" id="UP000239504"/>
    </source>
</evidence>
<proteinExistence type="predicted"/>
<keyword evidence="2" id="KW-1185">Reference proteome</keyword>
<dbReference type="EMBL" id="PJCH01000017">
    <property type="protein sequence ID" value="PQA85340.1"/>
    <property type="molecule type" value="Genomic_DNA"/>
</dbReference>
<gene>
    <name evidence="1" type="ORF">CW354_20500</name>
</gene>
<name>A0A2S7JYM3_9PROT</name>
<evidence type="ECO:0000313" key="1">
    <source>
        <dbReference type="EMBL" id="PQA85340.1"/>
    </source>
</evidence>
<sequence>MSISALDSSFVGRLFCAGPGFAPGAGSRPLFQRRAVCTPETTKEQNDNDVLWLFLCPVNAWR</sequence>
<organism evidence="1 2">
    <name type="scientific">Hyphococcus luteus</name>
    <dbReference type="NCBI Taxonomy" id="2058213"/>
    <lineage>
        <taxon>Bacteria</taxon>
        <taxon>Pseudomonadati</taxon>
        <taxon>Pseudomonadota</taxon>
        <taxon>Alphaproteobacteria</taxon>
        <taxon>Parvularculales</taxon>
        <taxon>Parvularculaceae</taxon>
        <taxon>Hyphococcus</taxon>
    </lineage>
</organism>
<accession>A0A2S7JYM3</accession>
<comment type="caution">
    <text evidence="1">The sequence shown here is derived from an EMBL/GenBank/DDBJ whole genome shotgun (WGS) entry which is preliminary data.</text>
</comment>